<proteinExistence type="predicted"/>
<dbReference type="AlphaFoldDB" id="A0A835UIV8"/>
<name>A0A835UIV8_VANPL</name>
<feature type="compositionally biased region" description="Basic residues" evidence="2">
    <location>
        <begin position="36"/>
        <end position="45"/>
    </location>
</feature>
<feature type="coiled-coil region" evidence="1">
    <location>
        <begin position="253"/>
        <end position="308"/>
    </location>
</feature>
<dbReference type="EMBL" id="JADCNM010000010">
    <property type="protein sequence ID" value="KAG0464769.1"/>
    <property type="molecule type" value="Genomic_DNA"/>
</dbReference>
<dbReference type="PANTHER" id="PTHR38378:SF3">
    <property type="entry name" value="MYOSIN HEAVY CHAIN-LIKE PROTEIN"/>
    <property type="match status" value="1"/>
</dbReference>
<dbReference type="Proteomes" id="UP000639772">
    <property type="component" value="Chromosome 10"/>
</dbReference>
<keyword evidence="1" id="KW-0175">Coiled coil</keyword>
<feature type="compositionally biased region" description="Low complexity" evidence="2">
    <location>
        <begin position="22"/>
        <end position="31"/>
    </location>
</feature>
<gene>
    <name evidence="3" type="ORF">HPP92_018933</name>
</gene>
<accession>A0A835UIV8</accession>
<feature type="region of interest" description="Disordered" evidence="2">
    <location>
        <begin position="154"/>
        <end position="179"/>
    </location>
</feature>
<sequence>MSSLPFQLIQPPFLRNPPSSPSSPLSQSCSPDAPKGQKKLNRHRPAALPELVALNHKQEPAHNADSSLEGVTANVKLILKILQEHKDASNSKDDSRKPYRLAGMLSILDDVRSRIELCSKRCPPREAELRRCNTDLRQRPSSSIVSSSTSSVIPSCGALSPRGQATRKISSSPADENQKLRRELSASITARKSLERMFSSLGKEKEMIANELARKVQELSYMEELVGDLKTQNEMLSAKVRAYAASGRSKNGVSGEEEVIRELLERNRELSEELVKSLEGYKAAKRKLKEEQEESARVKAEVAELAAAAVERMRRVREDGCPVEEIVQLVKIWDNLCEKLAKGREEIDVLIP</sequence>
<dbReference type="PANTHER" id="PTHR38378">
    <property type="entry name" value="MYOSIN HEAVY CHAIN-LIKE PROTEIN"/>
    <property type="match status" value="1"/>
</dbReference>
<comment type="caution">
    <text evidence="3">The sequence shown here is derived from an EMBL/GenBank/DDBJ whole genome shotgun (WGS) entry which is preliminary data.</text>
</comment>
<evidence type="ECO:0000313" key="4">
    <source>
        <dbReference type="Proteomes" id="UP000639772"/>
    </source>
</evidence>
<feature type="region of interest" description="Disordered" evidence="2">
    <location>
        <begin position="1"/>
        <end position="68"/>
    </location>
</feature>
<evidence type="ECO:0000256" key="2">
    <source>
        <dbReference type="SAM" id="MobiDB-lite"/>
    </source>
</evidence>
<evidence type="ECO:0000256" key="1">
    <source>
        <dbReference type="SAM" id="Coils"/>
    </source>
</evidence>
<evidence type="ECO:0000313" key="3">
    <source>
        <dbReference type="EMBL" id="KAG0464769.1"/>
    </source>
</evidence>
<protein>
    <submittedName>
        <fullName evidence="3">Uncharacterized protein</fullName>
    </submittedName>
</protein>
<reference evidence="3 4" key="1">
    <citation type="journal article" date="2020" name="Nat. Food">
        <title>A phased Vanilla planifolia genome enables genetic improvement of flavour and production.</title>
        <authorList>
            <person name="Hasing T."/>
            <person name="Tang H."/>
            <person name="Brym M."/>
            <person name="Khazi F."/>
            <person name="Huang T."/>
            <person name="Chambers A.H."/>
        </authorList>
    </citation>
    <scope>NUCLEOTIDE SEQUENCE [LARGE SCALE GENOMIC DNA]</scope>
    <source>
        <tissue evidence="3">Leaf</tissue>
    </source>
</reference>
<dbReference type="OrthoDB" id="1897593at2759"/>
<organism evidence="3 4">
    <name type="scientific">Vanilla planifolia</name>
    <name type="common">Vanilla</name>
    <dbReference type="NCBI Taxonomy" id="51239"/>
    <lineage>
        <taxon>Eukaryota</taxon>
        <taxon>Viridiplantae</taxon>
        <taxon>Streptophyta</taxon>
        <taxon>Embryophyta</taxon>
        <taxon>Tracheophyta</taxon>
        <taxon>Spermatophyta</taxon>
        <taxon>Magnoliopsida</taxon>
        <taxon>Liliopsida</taxon>
        <taxon>Asparagales</taxon>
        <taxon>Orchidaceae</taxon>
        <taxon>Vanilloideae</taxon>
        <taxon>Vanilleae</taxon>
        <taxon>Vanilla</taxon>
    </lineage>
</organism>